<reference evidence="2 3" key="1">
    <citation type="submission" date="2016-11" db="EMBL/GenBank/DDBJ databases">
        <title>Draft Genome Sequences of Nine Cyanobacterial Strains from Diverse Habitats.</title>
        <authorList>
            <person name="Zhu T."/>
            <person name="Hou S."/>
            <person name="Lu X."/>
            <person name="Hess W.R."/>
        </authorList>
    </citation>
    <scope>NUCLEOTIDE SEQUENCE [LARGE SCALE GENOMIC DNA]</scope>
    <source>
        <strain evidence="2 3">NIES-592</strain>
    </source>
</reference>
<dbReference type="PANTHER" id="PTHR37957:SF1">
    <property type="entry name" value="PHYTASE-LIKE DOMAIN-CONTAINING PROTEIN"/>
    <property type="match status" value="1"/>
</dbReference>
<evidence type="ECO:0000313" key="3">
    <source>
        <dbReference type="Proteomes" id="UP000186391"/>
    </source>
</evidence>
<dbReference type="Pfam" id="PF13449">
    <property type="entry name" value="Phytase-like"/>
    <property type="match status" value="1"/>
</dbReference>
<dbReference type="RefSeq" id="WP_073556329.1">
    <property type="nucleotide sequence ID" value="NZ_MRCA01000009.1"/>
</dbReference>
<name>A0A1U7GX16_9CYAN</name>
<dbReference type="EMBL" id="MRCA01000009">
    <property type="protein sequence ID" value="OKH12832.1"/>
    <property type="molecule type" value="Genomic_DNA"/>
</dbReference>
<dbReference type="OrthoDB" id="384721at2"/>
<feature type="domain" description="Phytase-like" evidence="1">
    <location>
        <begin position="68"/>
        <end position="421"/>
    </location>
</feature>
<accession>A0A1U7GX16</accession>
<sequence>MLYRYFLKQLAAWLLPQPLVILLFTLLSPIQAAELVGRAVLSADTFAAGSTTAQFKKTNRTTPFVHAQPVQGFSGVVKGPKAGTYLVISDNGFGSKGNSPDYRLRIYAIEPDFTTGKVFPVNLQSGERLSWFNRQSFLELNDKNRKVNFPIVAEKSFYPGSTISVSQEIRTNRLLTGGDFDIESFRRLSDGSYWLGDEFGPFLLHVGQNGELLDAPIPLPNFLGIGKLNFVKSPDHPDLMNLPDEQARIDAANLGGSRGFEGLALNSSGTKLYALLEGALKHDSLKQRLLIHEFDLATKQYTGQIFFYQLEHQSHAIGELTAINDHEYIVIERDHKQGDPHNSAFKYPAQFKRIYKINIKQIDAQGFVDKELLVDLLNISDPNRIGGSSTKAGSFTFPFVTIESVLPVDKTTLLVINDNNYADSFGRTPRQVDNTEFILLRLEKPLNLFNVE</sequence>
<dbReference type="GO" id="GO:0016740">
    <property type="term" value="F:transferase activity"/>
    <property type="evidence" value="ECO:0007669"/>
    <property type="project" value="UniProtKB-KW"/>
</dbReference>
<keyword evidence="2" id="KW-0808">Transferase</keyword>
<proteinExistence type="predicted"/>
<organism evidence="2 3">
    <name type="scientific">Fischerella major NIES-592</name>
    <dbReference type="NCBI Taxonomy" id="210994"/>
    <lineage>
        <taxon>Bacteria</taxon>
        <taxon>Bacillati</taxon>
        <taxon>Cyanobacteriota</taxon>
        <taxon>Cyanophyceae</taxon>
        <taxon>Nostocales</taxon>
        <taxon>Hapalosiphonaceae</taxon>
        <taxon>Fischerella</taxon>
    </lineage>
</organism>
<evidence type="ECO:0000313" key="2">
    <source>
        <dbReference type="EMBL" id="OKH12832.1"/>
    </source>
</evidence>
<dbReference type="AlphaFoldDB" id="A0A1U7GX16"/>
<comment type="caution">
    <text evidence="2">The sequence shown here is derived from an EMBL/GenBank/DDBJ whole genome shotgun (WGS) entry which is preliminary data.</text>
</comment>
<protein>
    <submittedName>
        <fullName evidence="2">Glycosyl transferase family 1</fullName>
    </submittedName>
</protein>
<evidence type="ECO:0000259" key="1">
    <source>
        <dbReference type="Pfam" id="PF13449"/>
    </source>
</evidence>
<dbReference type="Proteomes" id="UP000186391">
    <property type="component" value="Unassembled WGS sequence"/>
</dbReference>
<keyword evidence="3" id="KW-1185">Reference proteome</keyword>
<dbReference type="PANTHER" id="PTHR37957">
    <property type="entry name" value="BLR7070 PROTEIN"/>
    <property type="match status" value="1"/>
</dbReference>
<dbReference type="InterPro" id="IPR027372">
    <property type="entry name" value="Phytase-like_dom"/>
</dbReference>
<gene>
    <name evidence="2" type="ORF">NIES592_16560</name>
</gene>